<dbReference type="AlphaFoldDB" id="D6U1C5"/>
<proteinExistence type="predicted"/>
<evidence type="ECO:0000259" key="6">
    <source>
        <dbReference type="Pfam" id="PF09924"/>
    </source>
</evidence>
<accession>D6U1C5</accession>
<keyword evidence="3" id="KW-0812">Transmembrane</keyword>
<dbReference type="PANTHER" id="PTHR34697:SF2">
    <property type="entry name" value="PHOSPHATIDYLGLYCEROL LYSYLTRANSFERASE"/>
    <property type="match status" value="1"/>
</dbReference>
<keyword evidence="5" id="KW-0472">Membrane</keyword>
<dbReference type="InterPro" id="IPR024320">
    <property type="entry name" value="LPG_synthase_C"/>
</dbReference>
<comment type="caution">
    <text evidence="7">The sequence shown here is derived from an EMBL/GenBank/DDBJ whole genome shotgun (WGS) entry which is preliminary data.</text>
</comment>
<organism evidence="7 8">
    <name type="scientific">Ktedonobacter racemifer DSM 44963</name>
    <dbReference type="NCBI Taxonomy" id="485913"/>
    <lineage>
        <taxon>Bacteria</taxon>
        <taxon>Bacillati</taxon>
        <taxon>Chloroflexota</taxon>
        <taxon>Ktedonobacteria</taxon>
        <taxon>Ktedonobacterales</taxon>
        <taxon>Ktedonobacteraceae</taxon>
        <taxon>Ktedonobacter</taxon>
    </lineage>
</organism>
<evidence type="ECO:0000256" key="2">
    <source>
        <dbReference type="ARBA" id="ARBA00022475"/>
    </source>
</evidence>
<dbReference type="Proteomes" id="UP000004508">
    <property type="component" value="Unassembled WGS sequence"/>
</dbReference>
<evidence type="ECO:0000256" key="1">
    <source>
        <dbReference type="ARBA" id="ARBA00004651"/>
    </source>
</evidence>
<dbReference type="STRING" id="485913.Krac_1397"/>
<dbReference type="eggNOG" id="COG2898">
    <property type="taxonomic scope" value="Bacteria"/>
</dbReference>
<comment type="subcellular location">
    <subcellularLocation>
        <location evidence="1">Cell membrane</location>
        <topology evidence="1">Multi-pass membrane protein</topology>
    </subcellularLocation>
</comment>
<evidence type="ECO:0000313" key="7">
    <source>
        <dbReference type="EMBL" id="EFH80776.1"/>
    </source>
</evidence>
<dbReference type="GO" id="GO:0016755">
    <property type="term" value="F:aminoacyltransferase activity"/>
    <property type="evidence" value="ECO:0007669"/>
    <property type="project" value="TreeGrafter"/>
</dbReference>
<keyword evidence="2" id="KW-1003">Cell membrane</keyword>
<evidence type="ECO:0000256" key="4">
    <source>
        <dbReference type="ARBA" id="ARBA00022989"/>
    </source>
</evidence>
<reference evidence="7 8" key="1">
    <citation type="journal article" date="2011" name="Stand. Genomic Sci.">
        <title>Non-contiguous finished genome sequence and contextual data of the filamentous soil bacterium Ktedonobacter racemifer type strain (SOSP1-21).</title>
        <authorList>
            <person name="Chang Y.J."/>
            <person name="Land M."/>
            <person name="Hauser L."/>
            <person name="Chertkov O."/>
            <person name="Del Rio T.G."/>
            <person name="Nolan M."/>
            <person name="Copeland A."/>
            <person name="Tice H."/>
            <person name="Cheng J.F."/>
            <person name="Lucas S."/>
            <person name="Han C."/>
            <person name="Goodwin L."/>
            <person name="Pitluck S."/>
            <person name="Ivanova N."/>
            <person name="Ovchinikova G."/>
            <person name="Pati A."/>
            <person name="Chen A."/>
            <person name="Palaniappan K."/>
            <person name="Mavromatis K."/>
            <person name="Liolios K."/>
            <person name="Brettin T."/>
            <person name="Fiebig A."/>
            <person name="Rohde M."/>
            <person name="Abt B."/>
            <person name="Goker M."/>
            <person name="Detter J.C."/>
            <person name="Woyke T."/>
            <person name="Bristow J."/>
            <person name="Eisen J.A."/>
            <person name="Markowitz V."/>
            <person name="Hugenholtz P."/>
            <person name="Kyrpides N.C."/>
            <person name="Klenk H.P."/>
            <person name="Lapidus A."/>
        </authorList>
    </citation>
    <scope>NUCLEOTIDE SEQUENCE [LARGE SCALE GENOMIC DNA]</scope>
    <source>
        <strain evidence="8">DSM 44963</strain>
    </source>
</reference>
<dbReference type="PANTHER" id="PTHR34697">
    <property type="entry name" value="PHOSPHATIDYLGLYCEROL LYSYLTRANSFERASE"/>
    <property type="match status" value="1"/>
</dbReference>
<sequence length="405" mass="45209">MMNRQPPGADTEPVDQRIPFRHPEVDLLRLYGSHSLAFFGLAEEFEQFLAPGEQGLIAYRVVNRVAVALGDPLCAPQAVEAVTRSFLAFCRARGLRVAFYQASPDYLALYRVLNLHAFKMGEEAMLFPQTFSLQGPALAKVRTRCRHAQREGVQIQWYEGVVPAAVMQQLVSISDAWLESKGGRQAEETGFSTGKCSEIQTHARRADRLIGLLIPSHGALPALPLVTGVALTRSGQACAFVTFTPIYGVATGEEGTGQRWGWALDLMRRTADAPSGAMDLLLVQALERFRARGAHRASLALVALADTRQEMAQPWRSLVDLVARHLALFEQRQTLLRFKQKFAPCWESRYLVVDSRLALPKVALAVLRLRHYSGTGFVRLLTRSIARPRWLPVEQQGEKMPHERM</sequence>
<gene>
    <name evidence="7" type="ORF">Krac_1397</name>
</gene>
<dbReference type="RefSeq" id="WP_007917746.1">
    <property type="nucleotide sequence ID" value="NZ_ADVG01000004.1"/>
</dbReference>
<protein>
    <recommendedName>
        <fullName evidence="6">Phosphatidylglycerol lysyltransferase C-terminal domain-containing protein</fullName>
    </recommendedName>
</protein>
<dbReference type="Pfam" id="PF09924">
    <property type="entry name" value="LPG_synthase_C"/>
    <property type="match status" value="1"/>
</dbReference>
<evidence type="ECO:0000313" key="8">
    <source>
        <dbReference type="Proteomes" id="UP000004508"/>
    </source>
</evidence>
<keyword evidence="4" id="KW-1133">Transmembrane helix</keyword>
<dbReference type="InterPro" id="IPR051211">
    <property type="entry name" value="PG_lysyltransferase"/>
</dbReference>
<feature type="domain" description="Phosphatidylglycerol lysyltransferase C-terminal" evidence="6">
    <location>
        <begin position="27"/>
        <end position="352"/>
    </location>
</feature>
<dbReference type="InParanoid" id="D6U1C5"/>
<dbReference type="GO" id="GO:0005886">
    <property type="term" value="C:plasma membrane"/>
    <property type="evidence" value="ECO:0007669"/>
    <property type="project" value="UniProtKB-SubCell"/>
</dbReference>
<keyword evidence="8" id="KW-1185">Reference proteome</keyword>
<name>D6U1C5_KTERA</name>
<dbReference type="GO" id="GO:0055091">
    <property type="term" value="P:phospholipid homeostasis"/>
    <property type="evidence" value="ECO:0007669"/>
    <property type="project" value="TreeGrafter"/>
</dbReference>
<dbReference type="EMBL" id="ADVG01000004">
    <property type="protein sequence ID" value="EFH80776.1"/>
    <property type="molecule type" value="Genomic_DNA"/>
</dbReference>
<evidence type="ECO:0000256" key="5">
    <source>
        <dbReference type="ARBA" id="ARBA00023136"/>
    </source>
</evidence>
<evidence type="ECO:0000256" key="3">
    <source>
        <dbReference type="ARBA" id="ARBA00022692"/>
    </source>
</evidence>